<organism evidence="7 8">
    <name type="scientific">Neolewinella antarctica</name>
    <dbReference type="NCBI Taxonomy" id="442734"/>
    <lineage>
        <taxon>Bacteria</taxon>
        <taxon>Pseudomonadati</taxon>
        <taxon>Bacteroidota</taxon>
        <taxon>Saprospiria</taxon>
        <taxon>Saprospirales</taxon>
        <taxon>Lewinellaceae</taxon>
        <taxon>Neolewinella</taxon>
    </lineage>
</organism>
<keyword evidence="4 7" id="KW-0378">Hydrolase</keyword>
<dbReference type="GO" id="GO:0008855">
    <property type="term" value="F:exodeoxyribonuclease VII activity"/>
    <property type="evidence" value="ECO:0007669"/>
    <property type="project" value="UniProtKB-EC"/>
</dbReference>
<evidence type="ECO:0000256" key="2">
    <source>
        <dbReference type="ARBA" id="ARBA00022490"/>
    </source>
</evidence>
<dbReference type="InterPro" id="IPR037004">
    <property type="entry name" value="Exonuc_VII_ssu_sf"/>
</dbReference>
<comment type="similarity">
    <text evidence="1">Belongs to the XseB family.</text>
</comment>
<comment type="caution">
    <text evidence="7">The sequence shown here is derived from an EMBL/GenBank/DDBJ whole genome shotgun (WGS) entry which is preliminary data.</text>
</comment>
<keyword evidence="8" id="KW-1185">Reference proteome</keyword>
<dbReference type="InterPro" id="IPR003761">
    <property type="entry name" value="Exonuc_VII_S"/>
</dbReference>
<evidence type="ECO:0000256" key="5">
    <source>
        <dbReference type="ARBA" id="ARBA00022839"/>
    </source>
</evidence>
<evidence type="ECO:0000256" key="3">
    <source>
        <dbReference type="ARBA" id="ARBA00022722"/>
    </source>
</evidence>
<dbReference type="NCBIfam" id="TIGR01280">
    <property type="entry name" value="xseB"/>
    <property type="match status" value="1"/>
</dbReference>
<dbReference type="EMBL" id="JAATJH010000002">
    <property type="protein sequence ID" value="NJC26432.1"/>
    <property type="molecule type" value="Genomic_DNA"/>
</dbReference>
<name>A0ABX0XCC5_9BACT</name>
<dbReference type="Proteomes" id="UP000770785">
    <property type="component" value="Unassembled WGS sequence"/>
</dbReference>
<dbReference type="Gene3D" id="1.10.287.1040">
    <property type="entry name" value="Exonuclease VII, small subunit"/>
    <property type="match status" value="1"/>
</dbReference>
<sequence length="61" mass="6836">MTYQEAVTELEQILAQLQEVPADIDQLHARIARAESLVAACRGKLRGVEEQLEELQKTTEA</sequence>
<keyword evidence="3" id="KW-0540">Nuclease</keyword>
<reference evidence="7 8" key="1">
    <citation type="submission" date="2020-03" db="EMBL/GenBank/DDBJ databases">
        <title>Genomic Encyclopedia of Type Strains, Phase IV (KMG-IV): sequencing the most valuable type-strain genomes for metagenomic binning, comparative biology and taxonomic classification.</title>
        <authorList>
            <person name="Goeker M."/>
        </authorList>
    </citation>
    <scope>NUCLEOTIDE SEQUENCE [LARGE SCALE GENOMIC DNA]</scope>
    <source>
        <strain evidence="7 8">DSM 105096</strain>
    </source>
</reference>
<evidence type="ECO:0000313" key="7">
    <source>
        <dbReference type="EMBL" id="NJC26432.1"/>
    </source>
</evidence>
<evidence type="ECO:0000256" key="6">
    <source>
        <dbReference type="NCBIfam" id="TIGR01280"/>
    </source>
</evidence>
<keyword evidence="2" id="KW-0963">Cytoplasm</keyword>
<evidence type="ECO:0000256" key="4">
    <source>
        <dbReference type="ARBA" id="ARBA00022801"/>
    </source>
</evidence>
<dbReference type="EC" id="3.1.11.6" evidence="6"/>
<proteinExistence type="inferred from homology"/>
<dbReference type="RefSeq" id="WP_168037175.1">
    <property type="nucleotide sequence ID" value="NZ_JAATJH010000002.1"/>
</dbReference>
<keyword evidence="5" id="KW-0269">Exonuclease</keyword>
<dbReference type="SUPFAM" id="SSF116842">
    <property type="entry name" value="XseB-like"/>
    <property type="match status" value="1"/>
</dbReference>
<gene>
    <name evidence="7" type="ORF">GGR27_001931</name>
</gene>
<accession>A0ABX0XCC5</accession>
<evidence type="ECO:0000256" key="1">
    <source>
        <dbReference type="ARBA" id="ARBA00009998"/>
    </source>
</evidence>
<dbReference type="Pfam" id="PF02609">
    <property type="entry name" value="Exonuc_VII_S"/>
    <property type="match status" value="1"/>
</dbReference>
<evidence type="ECO:0000313" key="8">
    <source>
        <dbReference type="Proteomes" id="UP000770785"/>
    </source>
</evidence>
<protein>
    <recommendedName>
        <fullName evidence="6">Exodeoxyribonuclease VII small subunit</fullName>
        <ecNumber evidence="6">3.1.11.6</ecNumber>
    </recommendedName>
</protein>